<evidence type="ECO:0000313" key="2">
    <source>
        <dbReference type="Proteomes" id="UP000629468"/>
    </source>
</evidence>
<dbReference type="EMBL" id="JABXXO010000004">
    <property type="protein sequence ID" value="KAF7778971.1"/>
    <property type="molecule type" value="Genomic_DNA"/>
</dbReference>
<dbReference type="AlphaFoldDB" id="A0A8H7KJ96"/>
<accession>A0A8H7KJ96</accession>
<name>A0A8H7KJ96_AGABI</name>
<sequence>MYLDFDLLINSFFSDTNLCQVDSFNLVQWPRDRDRRNVIDIKHTRDVSHALFRLGALGALPARETKAALSGESQQVALVHR</sequence>
<reference evidence="1 2" key="1">
    <citation type="journal article" name="Sci. Rep.">
        <title>Telomere-to-telomere assembled and centromere annotated genomes of the two main subspecies of the button mushroom Agaricus bisporus reveal especially polymorphic chromosome ends.</title>
        <authorList>
            <person name="Sonnenberg A.S.M."/>
            <person name="Sedaghat-Telgerd N."/>
            <person name="Lavrijssen B."/>
            <person name="Ohm R.A."/>
            <person name="Hendrickx P.M."/>
            <person name="Scholtmeijer K."/>
            <person name="Baars J.J.P."/>
            <person name="van Peer A."/>
        </authorList>
    </citation>
    <scope>NUCLEOTIDE SEQUENCE [LARGE SCALE GENOMIC DNA]</scope>
    <source>
        <strain evidence="1 2">H119_p4</strain>
    </source>
</reference>
<comment type="caution">
    <text evidence="1">The sequence shown here is derived from an EMBL/GenBank/DDBJ whole genome shotgun (WGS) entry which is preliminary data.</text>
</comment>
<evidence type="ECO:0000313" key="1">
    <source>
        <dbReference type="EMBL" id="KAF7778971.1"/>
    </source>
</evidence>
<protein>
    <submittedName>
        <fullName evidence="1">Uncharacterized protein</fullName>
    </submittedName>
</protein>
<proteinExistence type="predicted"/>
<organism evidence="1 2">
    <name type="scientific">Agaricus bisporus var. burnettii</name>
    <dbReference type="NCBI Taxonomy" id="192524"/>
    <lineage>
        <taxon>Eukaryota</taxon>
        <taxon>Fungi</taxon>
        <taxon>Dikarya</taxon>
        <taxon>Basidiomycota</taxon>
        <taxon>Agaricomycotina</taxon>
        <taxon>Agaricomycetes</taxon>
        <taxon>Agaricomycetidae</taxon>
        <taxon>Agaricales</taxon>
        <taxon>Agaricineae</taxon>
        <taxon>Agaricaceae</taxon>
        <taxon>Agaricus</taxon>
    </lineage>
</organism>
<gene>
    <name evidence="1" type="ORF">Agabi119p4_3316</name>
</gene>
<dbReference type="Proteomes" id="UP000629468">
    <property type="component" value="Unassembled WGS sequence"/>
</dbReference>